<organism evidence="3 4">
    <name type="scientific">Bacteriovorax antarcticus</name>
    <dbReference type="NCBI Taxonomy" id="3088717"/>
    <lineage>
        <taxon>Bacteria</taxon>
        <taxon>Pseudomonadati</taxon>
        <taxon>Bdellovibrionota</taxon>
        <taxon>Bacteriovoracia</taxon>
        <taxon>Bacteriovoracales</taxon>
        <taxon>Bacteriovoracaceae</taxon>
        <taxon>Bacteriovorax</taxon>
    </lineage>
</organism>
<dbReference type="RefSeq" id="WP_323578444.1">
    <property type="nucleotide sequence ID" value="NZ_JAYGJQ010000003.1"/>
</dbReference>
<sequence>MKTHSIFIATLVSLLSFSAFAAQPFCVAHRSLGYGGVENSLEAFEKASKAGAKAIEFDLLHTKDGKTIVQHDGKFGRVTTGCGKRKITEMTLKEIKDHCKLNNGEAIPTLDEALAILSQYNSTLFIEFKDKTITKDDFSSIKSYYSARPDKIMIISFLKNILLEVELKKESDSFYKEVKTLQLKKIGFYANIDDFDGISAKYINKNHVEKLQSMGKLVGVYTKDSEEKIQKYLDKGVDFVTTNNSLLCESLIK</sequence>
<evidence type="ECO:0000313" key="3">
    <source>
        <dbReference type="EMBL" id="MEA9358158.1"/>
    </source>
</evidence>
<dbReference type="PANTHER" id="PTHR46211:SF1">
    <property type="entry name" value="GLYCEROPHOSPHODIESTER PHOSPHODIESTERASE, CYTOPLASMIC"/>
    <property type="match status" value="1"/>
</dbReference>
<dbReference type="Gene3D" id="3.20.20.190">
    <property type="entry name" value="Phosphatidylinositol (PI) phosphodiesterase"/>
    <property type="match status" value="1"/>
</dbReference>
<evidence type="ECO:0000313" key="4">
    <source>
        <dbReference type="Proteomes" id="UP001302274"/>
    </source>
</evidence>
<dbReference type="PROSITE" id="PS51704">
    <property type="entry name" value="GP_PDE"/>
    <property type="match status" value="1"/>
</dbReference>
<feature type="chain" id="PRO_5047337911" evidence="1">
    <location>
        <begin position="22"/>
        <end position="253"/>
    </location>
</feature>
<evidence type="ECO:0000259" key="2">
    <source>
        <dbReference type="PROSITE" id="PS51704"/>
    </source>
</evidence>
<evidence type="ECO:0000256" key="1">
    <source>
        <dbReference type="SAM" id="SignalP"/>
    </source>
</evidence>
<protein>
    <submittedName>
        <fullName evidence="3">Glycerophosphodiester phosphodiesterase family protein</fullName>
    </submittedName>
</protein>
<feature type="domain" description="GP-PDE" evidence="2">
    <location>
        <begin position="24"/>
        <end position="252"/>
    </location>
</feature>
<dbReference type="PANTHER" id="PTHR46211">
    <property type="entry name" value="GLYCEROPHOSPHORYL DIESTER PHOSPHODIESTERASE"/>
    <property type="match status" value="1"/>
</dbReference>
<keyword evidence="1" id="KW-0732">Signal</keyword>
<dbReference type="InterPro" id="IPR017946">
    <property type="entry name" value="PLC-like_Pdiesterase_TIM-brl"/>
</dbReference>
<gene>
    <name evidence="3" type="ORF">SHI21_18130</name>
</gene>
<comment type="caution">
    <text evidence="3">The sequence shown here is derived from an EMBL/GenBank/DDBJ whole genome shotgun (WGS) entry which is preliminary data.</text>
</comment>
<proteinExistence type="predicted"/>
<keyword evidence="4" id="KW-1185">Reference proteome</keyword>
<dbReference type="SUPFAM" id="SSF51695">
    <property type="entry name" value="PLC-like phosphodiesterases"/>
    <property type="match status" value="1"/>
</dbReference>
<dbReference type="Pfam" id="PF03009">
    <property type="entry name" value="GDPD"/>
    <property type="match status" value="1"/>
</dbReference>
<dbReference type="Proteomes" id="UP001302274">
    <property type="component" value="Unassembled WGS sequence"/>
</dbReference>
<feature type="signal peptide" evidence="1">
    <location>
        <begin position="1"/>
        <end position="21"/>
    </location>
</feature>
<dbReference type="EMBL" id="JAYGJQ010000003">
    <property type="protein sequence ID" value="MEA9358158.1"/>
    <property type="molecule type" value="Genomic_DNA"/>
</dbReference>
<name>A0ABU5VYM0_9BACT</name>
<dbReference type="InterPro" id="IPR030395">
    <property type="entry name" value="GP_PDE_dom"/>
</dbReference>
<accession>A0ABU5VYM0</accession>
<reference evidence="3 4" key="1">
    <citation type="submission" date="2023-11" db="EMBL/GenBank/DDBJ databases">
        <title>A Novel Polar Bacteriovorax (B. antarcticus) Isolated from the Biocrust in Antarctica.</title>
        <authorList>
            <person name="Mun W."/>
            <person name="Choi S.Y."/>
            <person name="Mitchell R.J."/>
        </authorList>
    </citation>
    <scope>NUCLEOTIDE SEQUENCE [LARGE SCALE GENOMIC DNA]</scope>
    <source>
        <strain evidence="3 4">PP10</strain>
    </source>
</reference>